<organism evidence="3 4">
    <name type="scientific">Pseudanabaena catenata USMAC16</name>
    <dbReference type="NCBI Taxonomy" id="1855837"/>
    <lineage>
        <taxon>Bacteria</taxon>
        <taxon>Bacillati</taxon>
        <taxon>Cyanobacteriota</taxon>
        <taxon>Cyanophyceae</taxon>
        <taxon>Pseudanabaenales</taxon>
        <taxon>Pseudanabaenaceae</taxon>
        <taxon>Pseudanabaena</taxon>
    </lineage>
</organism>
<dbReference type="EC" id="3.1.3.-" evidence="3"/>
<dbReference type="Gene3D" id="3.40.50.1240">
    <property type="entry name" value="Phosphoglycerate mutase-like"/>
    <property type="match status" value="1"/>
</dbReference>
<dbReference type="EMBL" id="VBTY01000205">
    <property type="protein sequence ID" value="MDG3496614.1"/>
    <property type="molecule type" value="Genomic_DNA"/>
</dbReference>
<evidence type="ECO:0000256" key="2">
    <source>
        <dbReference type="PIRSR" id="PIRSR613078-2"/>
    </source>
</evidence>
<evidence type="ECO:0000313" key="4">
    <source>
        <dbReference type="Proteomes" id="UP001152872"/>
    </source>
</evidence>
<dbReference type="Proteomes" id="UP001152872">
    <property type="component" value="Unassembled WGS sequence"/>
</dbReference>
<dbReference type="InterPro" id="IPR050275">
    <property type="entry name" value="PGM_Phosphatase"/>
</dbReference>
<protein>
    <submittedName>
        <fullName evidence="3">Histidine phosphatase family protein</fullName>
        <ecNumber evidence="3">3.1.3.-</ecNumber>
    </submittedName>
</protein>
<accession>A0A9X4MI28</accession>
<feature type="binding site" evidence="2">
    <location>
        <begin position="83"/>
        <end position="86"/>
    </location>
    <ligand>
        <name>substrate</name>
    </ligand>
</feature>
<dbReference type="AlphaFoldDB" id="A0A9X4MI28"/>
<dbReference type="InterPro" id="IPR013078">
    <property type="entry name" value="His_Pase_superF_clade-1"/>
</dbReference>
<dbReference type="PANTHER" id="PTHR48100:SF1">
    <property type="entry name" value="HISTIDINE PHOSPHATASE FAMILY PROTEIN-RELATED"/>
    <property type="match status" value="1"/>
</dbReference>
<sequence length="212" mass="23368">MSLNLYLLRHGETIYSRTGGYCGELDPELTDNGAKMAIAFGKAHQAIAWDAVFVSPMKRTIATAKPLCEAIGAEMQFREGLKELRYGKWEGLSNEFVRENYKDDYLRWLSEPAWNPPTGGETAVQLASRASLVVAEIQESYPSGNVLVVSHKATIRVILCNLLGIDLGRYRDRIDVPAASLSVVQFGALGPMLKLLGDRSFMDAELRVLSGT</sequence>
<dbReference type="InterPro" id="IPR029033">
    <property type="entry name" value="His_PPase_superfam"/>
</dbReference>
<dbReference type="PIRSF" id="PIRSF000709">
    <property type="entry name" value="6PFK_2-Ptase"/>
    <property type="match status" value="1"/>
</dbReference>
<dbReference type="RefSeq" id="WP_009628805.1">
    <property type="nucleotide sequence ID" value="NZ_VBTY01000205.1"/>
</dbReference>
<evidence type="ECO:0000313" key="3">
    <source>
        <dbReference type="EMBL" id="MDG3496614.1"/>
    </source>
</evidence>
<comment type="caution">
    <text evidence="3">The sequence shown here is derived from an EMBL/GenBank/DDBJ whole genome shotgun (WGS) entry which is preliminary data.</text>
</comment>
<dbReference type="SUPFAM" id="SSF53254">
    <property type="entry name" value="Phosphoglycerate mutase-like"/>
    <property type="match status" value="1"/>
</dbReference>
<reference evidence="3" key="1">
    <citation type="submission" date="2019-05" db="EMBL/GenBank/DDBJ databases">
        <title>Whole genome sequencing of Pseudanabaena catenata USMAC16.</title>
        <authorList>
            <person name="Khan Z."/>
            <person name="Omar W.M."/>
            <person name="Convey P."/>
            <person name="Merican F."/>
            <person name="Najimudin N."/>
        </authorList>
    </citation>
    <scope>NUCLEOTIDE SEQUENCE</scope>
    <source>
        <strain evidence="3">USMAC16</strain>
    </source>
</reference>
<dbReference type="CDD" id="cd07067">
    <property type="entry name" value="HP_PGM_like"/>
    <property type="match status" value="1"/>
</dbReference>
<gene>
    <name evidence="3" type="ORF">FEV09_18915</name>
</gene>
<dbReference type="Pfam" id="PF00300">
    <property type="entry name" value="His_Phos_1"/>
    <property type="match status" value="1"/>
</dbReference>
<keyword evidence="3" id="KW-0378">Hydrolase</keyword>
<dbReference type="GO" id="GO:0016791">
    <property type="term" value="F:phosphatase activity"/>
    <property type="evidence" value="ECO:0007669"/>
    <property type="project" value="TreeGrafter"/>
</dbReference>
<keyword evidence="4" id="KW-1185">Reference proteome</keyword>
<feature type="binding site" evidence="2">
    <location>
        <position position="59"/>
    </location>
    <ligand>
        <name>substrate</name>
    </ligand>
</feature>
<feature type="active site" description="Tele-phosphohistidine intermediate" evidence="1">
    <location>
        <position position="10"/>
    </location>
</feature>
<proteinExistence type="predicted"/>
<evidence type="ECO:0000256" key="1">
    <source>
        <dbReference type="PIRSR" id="PIRSR613078-1"/>
    </source>
</evidence>
<dbReference type="SMART" id="SM00855">
    <property type="entry name" value="PGAM"/>
    <property type="match status" value="1"/>
</dbReference>
<feature type="active site" description="Proton donor/acceptor" evidence="1">
    <location>
        <position position="83"/>
    </location>
</feature>
<dbReference type="PANTHER" id="PTHR48100">
    <property type="entry name" value="BROAD-SPECIFICITY PHOSPHATASE YOR283W-RELATED"/>
    <property type="match status" value="1"/>
</dbReference>
<dbReference type="GO" id="GO:0005737">
    <property type="term" value="C:cytoplasm"/>
    <property type="evidence" value="ECO:0007669"/>
    <property type="project" value="TreeGrafter"/>
</dbReference>
<name>A0A9X4MI28_9CYAN</name>